<evidence type="ECO:0000256" key="5">
    <source>
        <dbReference type="SAM" id="MobiDB-lite"/>
    </source>
</evidence>
<keyword evidence="1" id="KW-0805">Transcription regulation</keyword>
<dbReference type="PANTHER" id="PTHR11019:SF159">
    <property type="entry name" value="TRANSCRIPTIONAL REGULATOR-RELATED"/>
    <property type="match status" value="1"/>
</dbReference>
<dbReference type="CDD" id="cd06124">
    <property type="entry name" value="cupin_NimR-like_N"/>
    <property type="match status" value="1"/>
</dbReference>
<dbReference type="SUPFAM" id="SSF51182">
    <property type="entry name" value="RmlC-like cupins"/>
    <property type="match status" value="1"/>
</dbReference>
<dbReference type="Gene3D" id="2.60.120.10">
    <property type="entry name" value="Jelly Rolls"/>
    <property type="match status" value="1"/>
</dbReference>
<dbReference type="PANTHER" id="PTHR11019">
    <property type="entry name" value="HTH-TYPE TRANSCRIPTIONAL REGULATOR NIMR"/>
    <property type="match status" value="1"/>
</dbReference>
<dbReference type="Pfam" id="PF02311">
    <property type="entry name" value="AraC_binding"/>
    <property type="match status" value="1"/>
</dbReference>
<name>A0ABN4TPP9_9BURK</name>
<keyword evidence="3" id="KW-0010">Activator</keyword>
<dbReference type="InterPro" id="IPR003313">
    <property type="entry name" value="AraC-bd"/>
</dbReference>
<dbReference type="PROSITE" id="PS01124">
    <property type="entry name" value="HTH_ARAC_FAMILY_2"/>
    <property type="match status" value="1"/>
</dbReference>
<reference evidence="7 8" key="1">
    <citation type="submission" date="2016-10" db="EMBL/GenBank/DDBJ databases">
        <title>Complete genome sequences of three Cupriavidus strains isolated from various Malaysian environments.</title>
        <authorList>
            <person name="Abdullah A.A.-A."/>
            <person name="Shafie N.A.H."/>
            <person name="Lau N.S."/>
        </authorList>
    </citation>
    <scope>NUCLEOTIDE SEQUENCE [LARGE SCALE GENOMIC DNA]</scope>
    <source>
        <strain evidence="7 8">USMAA1020</strain>
    </source>
</reference>
<organism evidence="7 8">
    <name type="scientific">Cupriavidus malaysiensis</name>
    <dbReference type="NCBI Taxonomy" id="367825"/>
    <lineage>
        <taxon>Bacteria</taxon>
        <taxon>Pseudomonadati</taxon>
        <taxon>Pseudomonadota</taxon>
        <taxon>Betaproteobacteria</taxon>
        <taxon>Burkholderiales</taxon>
        <taxon>Burkholderiaceae</taxon>
        <taxon>Cupriavidus</taxon>
    </lineage>
</organism>
<dbReference type="InterPro" id="IPR014710">
    <property type="entry name" value="RmlC-like_jellyroll"/>
</dbReference>
<dbReference type="SMART" id="SM00342">
    <property type="entry name" value="HTH_ARAC"/>
    <property type="match status" value="1"/>
</dbReference>
<dbReference type="InterPro" id="IPR011051">
    <property type="entry name" value="RmlC_Cupin_sf"/>
</dbReference>
<dbReference type="EMBL" id="CP017755">
    <property type="protein sequence ID" value="AOZ08973.1"/>
    <property type="molecule type" value="Genomic_DNA"/>
</dbReference>
<dbReference type="InterPro" id="IPR018062">
    <property type="entry name" value="HTH_AraC-typ_CS"/>
</dbReference>
<dbReference type="InterPro" id="IPR020449">
    <property type="entry name" value="Tscrpt_reg_AraC-type_HTH"/>
</dbReference>
<dbReference type="Proteomes" id="UP000177515">
    <property type="component" value="Chromosome 2"/>
</dbReference>
<evidence type="ECO:0000256" key="2">
    <source>
        <dbReference type="ARBA" id="ARBA00023125"/>
    </source>
</evidence>
<gene>
    <name evidence="7" type="ORF">BKK80_24230</name>
</gene>
<proteinExistence type="predicted"/>
<dbReference type="Pfam" id="PF12833">
    <property type="entry name" value="HTH_18"/>
    <property type="match status" value="1"/>
</dbReference>
<dbReference type="PROSITE" id="PS00041">
    <property type="entry name" value="HTH_ARAC_FAMILY_1"/>
    <property type="match status" value="1"/>
</dbReference>
<dbReference type="Gene3D" id="1.10.10.60">
    <property type="entry name" value="Homeodomain-like"/>
    <property type="match status" value="1"/>
</dbReference>
<evidence type="ECO:0000256" key="3">
    <source>
        <dbReference type="ARBA" id="ARBA00023159"/>
    </source>
</evidence>
<evidence type="ECO:0000313" key="8">
    <source>
        <dbReference type="Proteomes" id="UP000177515"/>
    </source>
</evidence>
<dbReference type="InterPro" id="IPR018060">
    <property type="entry name" value="HTH_AraC"/>
</dbReference>
<keyword evidence="2" id="KW-0238">DNA-binding</keyword>
<dbReference type="RefSeq" id="WP_071021472.1">
    <property type="nucleotide sequence ID" value="NZ_CP017755.1"/>
</dbReference>
<feature type="region of interest" description="Disordered" evidence="5">
    <location>
        <begin position="1"/>
        <end position="23"/>
    </location>
</feature>
<keyword evidence="8" id="KW-1185">Reference proteome</keyword>
<keyword evidence="4" id="KW-0804">Transcription</keyword>
<sequence length="275" mass="30554">MTQAIAKRSPLSRAPSSMIPLPPQDVHARHEDTPMPVAALAADYPHGALVALHRHRRAQLLYAVEGVMLIEAQAGRWVVPPTRAVWLDADVDHTVRMSGNVKMRTVFVEPGTVEHLPERSCVVEVHSLLRELILAAVEIPLDYAPGSRHELLMKLLLAELAAIPRLPLYLAWPRHAGLRAVCEAVLRSPDAPHTVAQCARTLGVAEKTLHRLFQRETGMTFGRWRQQARLFLALEQLAHGEKIVNVALDHGYASQSAFAAMFKRHFGVAPSAFYR</sequence>
<evidence type="ECO:0000259" key="6">
    <source>
        <dbReference type="PROSITE" id="PS01124"/>
    </source>
</evidence>
<evidence type="ECO:0000256" key="1">
    <source>
        <dbReference type="ARBA" id="ARBA00023015"/>
    </source>
</evidence>
<dbReference type="PRINTS" id="PR00032">
    <property type="entry name" value="HTHARAC"/>
</dbReference>
<protein>
    <submittedName>
        <fullName evidence="7">AraC family transcriptional regulator</fullName>
    </submittedName>
</protein>
<evidence type="ECO:0000313" key="7">
    <source>
        <dbReference type="EMBL" id="AOZ08973.1"/>
    </source>
</evidence>
<evidence type="ECO:0000256" key="4">
    <source>
        <dbReference type="ARBA" id="ARBA00023163"/>
    </source>
</evidence>
<dbReference type="SUPFAM" id="SSF46689">
    <property type="entry name" value="Homeodomain-like"/>
    <property type="match status" value="1"/>
</dbReference>
<dbReference type="InterPro" id="IPR009057">
    <property type="entry name" value="Homeodomain-like_sf"/>
</dbReference>
<accession>A0ABN4TPP9</accession>
<feature type="domain" description="HTH araC/xylS-type" evidence="6">
    <location>
        <begin position="179"/>
        <end position="275"/>
    </location>
</feature>